<proteinExistence type="predicted"/>
<dbReference type="WBParaSite" id="ES5_v2.g17058.t1">
    <property type="protein sequence ID" value="ES5_v2.g17058.t1"/>
    <property type="gene ID" value="ES5_v2.g17058"/>
</dbReference>
<evidence type="ECO:0000313" key="1">
    <source>
        <dbReference type="Proteomes" id="UP000887579"/>
    </source>
</evidence>
<dbReference type="Proteomes" id="UP000887579">
    <property type="component" value="Unplaced"/>
</dbReference>
<protein>
    <submittedName>
        <fullName evidence="2">LRAT domain-containing protein</fullName>
    </submittedName>
</protein>
<sequence length="233" mass="26700">MPRAPYYISPWYNESQFYAEAVLRVGDMIESETGNLFFKHWSVYIGRKDDGLTRLIAQRCGRVSWSTIFGFSSHPDYDGVEDNCELSDLFENGLCRINNYYDRIKRPLNERVIVGNALDPQSNRTHYHALFMNCETYAFGCRYGVYFPRSLYFYASIFLLFAAVFLYFGGFETQATALFTFACSGFFYVGFIAGLPVTVLFIGVIICCFTGLTDFLPFAVILMAICFLVQHVL</sequence>
<organism evidence="1 2">
    <name type="scientific">Panagrolaimus sp. ES5</name>
    <dbReference type="NCBI Taxonomy" id="591445"/>
    <lineage>
        <taxon>Eukaryota</taxon>
        <taxon>Metazoa</taxon>
        <taxon>Ecdysozoa</taxon>
        <taxon>Nematoda</taxon>
        <taxon>Chromadorea</taxon>
        <taxon>Rhabditida</taxon>
        <taxon>Tylenchina</taxon>
        <taxon>Panagrolaimomorpha</taxon>
        <taxon>Panagrolaimoidea</taxon>
        <taxon>Panagrolaimidae</taxon>
        <taxon>Panagrolaimus</taxon>
    </lineage>
</organism>
<accession>A0AC34FIE4</accession>
<reference evidence="2" key="1">
    <citation type="submission" date="2022-11" db="UniProtKB">
        <authorList>
            <consortium name="WormBaseParasite"/>
        </authorList>
    </citation>
    <scope>IDENTIFICATION</scope>
</reference>
<evidence type="ECO:0000313" key="2">
    <source>
        <dbReference type="WBParaSite" id="ES5_v2.g17058.t1"/>
    </source>
</evidence>
<name>A0AC34FIE4_9BILA</name>